<protein>
    <submittedName>
        <fullName evidence="1">Uncharacterized protein</fullName>
    </submittedName>
</protein>
<dbReference type="AlphaFoldDB" id="W2HI06"/>
<dbReference type="EMBL" id="KI671203">
    <property type="protein sequence ID" value="ETL47510.1"/>
    <property type="molecule type" value="Genomic_DNA"/>
</dbReference>
<proteinExistence type="predicted"/>
<dbReference type="Proteomes" id="UP000053864">
    <property type="component" value="Unassembled WGS sequence"/>
</dbReference>
<reference evidence="2 3" key="2">
    <citation type="submission" date="2013-11" db="EMBL/GenBank/DDBJ databases">
        <title>The Genome Sequence of Phytophthora parasitica CJ05E6.</title>
        <authorList>
            <consortium name="The Broad Institute Genomics Platform"/>
            <person name="Russ C."/>
            <person name="Tyler B."/>
            <person name="Panabieres F."/>
            <person name="Shan W."/>
            <person name="Tripathy S."/>
            <person name="Grunwald N."/>
            <person name="Machado M."/>
            <person name="Johnson C.S."/>
            <person name="Arredondo F."/>
            <person name="Hong C."/>
            <person name="Coffey M."/>
            <person name="Young S.K."/>
            <person name="Zeng Q."/>
            <person name="Gargeya S."/>
            <person name="Fitzgerald M."/>
            <person name="Abouelleil A."/>
            <person name="Alvarado L."/>
            <person name="Chapman S.B."/>
            <person name="Gainer-Dewar J."/>
            <person name="Goldberg J."/>
            <person name="Griggs A."/>
            <person name="Gujja S."/>
            <person name="Hansen M."/>
            <person name="Howarth C."/>
            <person name="Imamovic A."/>
            <person name="Ireland A."/>
            <person name="Larimer J."/>
            <person name="McCowan C."/>
            <person name="Murphy C."/>
            <person name="Pearson M."/>
            <person name="Poon T.W."/>
            <person name="Priest M."/>
            <person name="Roberts A."/>
            <person name="Saif S."/>
            <person name="Shea T."/>
            <person name="Sykes S."/>
            <person name="Wortman J."/>
            <person name="Nusbaum C."/>
            <person name="Birren B."/>
        </authorList>
    </citation>
    <scope>NUCLEOTIDE SEQUENCE [LARGE SCALE GENOMIC DNA]</scope>
    <source>
        <strain evidence="2 3">CJ05E6</strain>
    </source>
</reference>
<gene>
    <name evidence="1" type="ORF">L915_02778</name>
    <name evidence="2" type="ORF">L916_02751</name>
</gene>
<dbReference type="Proteomes" id="UP000053236">
    <property type="component" value="Unassembled WGS sequence"/>
</dbReference>
<evidence type="ECO:0000313" key="1">
    <source>
        <dbReference type="EMBL" id="ETK94116.1"/>
    </source>
</evidence>
<evidence type="ECO:0000313" key="3">
    <source>
        <dbReference type="Proteomes" id="UP000053864"/>
    </source>
</evidence>
<sequence length="69" mass="7712">MSQPPVLLIETRYLVLQFLNTVLEGNRVHTALLGIGVGYLVDSVEEAGGIDSRQNLYGHGRDLRIFWIS</sequence>
<dbReference type="VEuPathDB" id="FungiDB:PPTG_22141"/>
<dbReference type="EMBL" id="KI684714">
    <property type="protein sequence ID" value="ETK94116.1"/>
    <property type="molecule type" value="Genomic_DNA"/>
</dbReference>
<name>W2HI06_PHYNI</name>
<reference evidence="1" key="1">
    <citation type="submission" date="2013-11" db="EMBL/GenBank/DDBJ databases">
        <title>The Genome Sequence of Phytophthora parasitica CJ02B3.</title>
        <authorList>
            <consortium name="The Broad Institute Genomics Platform"/>
            <person name="Russ C."/>
            <person name="Tyler B."/>
            <person name="Panabieres F."/>
            <person name="Shan W."/>
            <person name="Tripathy S."/>
            <person name="Grunwald N."/>
            <person name="Machado M."/>
            <person name="Johnson C.S."/>
            <person name="Arredondo F."/>
            <person name="Hong C."/>
            <person name="Coffey M."/>
            <person name="Young S.K."/>
            <person name="Zeng Q."/>
            <person name="Gargeya S."/>
            <person name="Fitzgerald M."/>
            <person name="Abouelleil A."/>
            <person name="Alvarado L."/>
            <person name="Chapman S.B."/>
            <person name="Gainer-Dewar J."/>
            <person name="Goldberg J."/>
            <person name="Griggs A."/>
            <person name="Gujja S."/>
            <person name="Hansen M."/>
            <person name="Howarth C."/>
            <person name="Imamovic A."/>
            <person name="Ireland A."/>
            <person name="Larimer J."/>
            <person name="McCowan C."/>
            <person name="Murphy C."/>
            <person name="Pearson M."/>
            <person name="Poon T.W."/>
            <person name="Priest M."/>
            <person name="Roberts A."/>
            <person name="Saif S."/>
            <person name="Shea T."/>
            <person name="Sykes S."/>
            <person name="Wortman J."/>
            <person name="Nusbaum C."/>
            <person name="Birren B."/>
        </authorList>
    </citation>
    <scope>NUCLEOTIDE SEQUENCE [LARGE SCALE GENOMIC DNA]</scope>
    <source>
        <strain evidence="1">CJ02B3</strain>
    </source>
</reference>
<organism evidence="1">
    <name type="scientific">Phytophthora nicotianae</name>
    <name type="common">Potato buckeye rot agent</name>
    <name type="synonym">Phytophthora parasitica</name>
    <dbReference type="NCBI Taxonomy" id="4792"/>
    <lineage>
        <taxon>Eukaryota</taxon>
        <taxon>Sar</taxon>
        <taxon>Stramenopiles</taxon>
        <taxon>Oomycota</taxon>
        <taxon>Peronosporomycetes</taxon>
        <taxon>Peronosporales</taxon>
        <taxon>Peronosporaceae</taxon>
        <taxon>Phytophthora</taxon>
    </lineage>
</organism>
<accession>W2HI06</accession>
<evidence type="ECO:0000313" key="2">
    <source>
        <dbReference type="EMBL" id="ETL47510.1"/>
    </source>
</evidence>